<protein>
    <recommendedName>
        <fullName evidence="2">Myb-like domain-containing protein</fullName>
    </recommendedName>
</protein>
<dbReference type="SMART" id="SM00717">
    <property type="entry name" value="SANT"/>
    <property type="match status" value="3"/>
</dbReference>
<dbReference type="Proteomes" id="UP000823405">
    <property type="component" value="Unassembled WGS sequence"/>
</dbReference>
<feature type="compositionally biased region" description="Polar residues" evidence="1">
    <location>
        <begin position="29"/>
        <end position="52"/>
    </location>
</feature>
<dbReference type="CDD" id="cd00167">
    <property type="entry name" value="SANT"/>
    <property type="match status" value="1"/>
</dbReference>
<dbReference type="OrthoDB" id="2443680at2759"/>
<evidence type="ECO:0000259" key="2">
    <source>
        <dbReference type="PROSITE" id="PS50090"/>
    </source>
</evidence>
<feature type="compositionally biased region" description="Acidic residues" evidence="1">
    <location>
        <begin position="144"/>
        <end position="158"/>
    </location>
</feature>
<dbReference type="InterPro" id="IPR001005">
    <property type="entry name" value="SANT/Myb"/>
</dbReference>
<name>A0A9P6UJR7_9FUNG</name>
<feature type="region of interest" description="Disordered" evidence="1">
    <location>
        <begin position="1"/>
        <end position="89"/>
    </location>
</feature>
<feature type="compositionally biased region" description="Polar residues" evidence="1">
    <location>
        <begin position="447"/>
        <end position="464"/>
    </location>
</feature>
<dbReference type="SUPFAM" id="SSF46689">
    <property type="entry name" value="Homeodomain-like"/>
    <property type="match status" value="1"/>
</dbReference>
<feature type="compositionally biased region" description="Polar residues" evidence="1">
    <location>
        <begin position="471"/>
        <end position="499"/>
    </location>
</feature>
<feature type="compositionally biased region" description="Low complexity" evidence="1">
    <location>
        <begin position="213"/>
        <end position="226"/>
    </location>
</feature>
<comment type="caution">
    <text evidence="3">The sequence shown here is derived from an EMBL/GenBank/DDBJ whole genome shotgun (WGS) entry which is preliminary data.</text>
</comment>
<dbReference type="AlphaFoldDB" id="A0A9P6UJR7"/>
<evidence type="ECO:0000313" key="3">
    <source>
        <dbReference type="EMBL" id="KAG0306518.1"/>
    </source>
</evidence>
<organism evidence="3 4">
    <name type="scientific">Linnemannia gamsii</name>
    <dbReference type="NCBI Taxonomy" id="64522"/>
    <lineage>
        <taxon>Eukaryota</taxon>
        <taxon>Fungi</taxon>
        <taxon>Fungi incertae sedis</taxon>
        <taxon>Mucoromycota</taxon>
        <taxon>Mortierellomycotina</taxon>
        <taxon>Mortierellomycetes</taxon>
        <taxon>Mortierellales</taxon>
        <taxon>Mortierellaceae</taxon>
        <taxon>Linnemannia</taxon>
    </lineage>
</organism>
<evidence type="ECO:0000313" key="4">
    <source>
        <dbReference type="Proteomes" id="UP000823405"/>
    </source>
</evidence>
<dbReference type="InterPro" id="IPR009057">
    <property type="entry name" value="Homeodomain-like_sf"/>
</dbReference>
<feature type="compositionally biased region" description="Basic and acidic residues" evidence="1">
    <location>
        <begin position="235"/>
        <end position="259"/>
    </location>
</feature>
<feature type="domain" description="Myb-like" evidence="2">
    <location>
        <begin position="95"/>
        <end position="140"/>
    </location>
</feature>
<dbReference type="PROSITE" id="PS50090">
    <property type="entry name" value="MYB_LIKE"/>
    <property type="match status" value="2"/>
</dbReference>
<keyword evidence="4" id="KW-1185">Reference proteome</keyword>
<feature type="compositionally biased region" description="Gly residues" evidence="1">
    <location>
        <begin position="273"/>
        <end position="286"/>
    </location>
</feature>
<feature type="compositionally biased region" description="Polar residues" evidence="1">
    <location>
        <begin position="199"/>
        <end position="210"/>
    </location>
</feature>
<feature type="compositionally biased region" description="Polar residues" evidence="1">
    <location>
        <begin position="429"/>
        <end position="439"/>
    </location>
</feature>
<reference evidence="3" key="1">
    <citation type="journal article" date="2020" name="Fungal Divers.">
        <title>Resolving the Mortierellaceae phylogeny through synthesis of multi-gene phylogenetics and phylogenomics.</title>
        <authorList>
            <person name="Vandepol N."/>
            <person name="Liber J."/>
            <person name="Desiro A."/>
            <person name="Na H."/>
            <person name="Kennedy M."/>
            <person name="Barry K."/>
            <person name="Grigoriev I.V."/>
            <person name="Miller A.N."/>
            <person name="O'Donnell K."/>
            <person name="Stajich J.E."/>
            <person name="Bonito G."/>
        </authorList>
    </citation>
    <scope>NUCLEOTIDE SEQUENCE</scope>
    <source>
        <strain evidence="3">NVP60</strain>
    </source>
</reference>
<feature type="region of interest" description="Disordered" evidence="1">
    <location>
        <begin position="140"/>
        <end position="290"/>
    </location>
</feature>
<sequence length="525" mass="57620">MTSSDMDETIASSTSYVSVDMGQHKKRSSSTMSPPTYNNQNPSDMSIDSTHPNAASNSNNNDNIENEDDRDNYERPLKQPFRQLTPIDTTSHRHWSNAEQEALYVAVERHHLYGRWAEVKDRMQLNRSVEEIEQEYTRIYGELPESDIDYDDDDDDDWSSSGYDPAPGSSSSSTGPTYRSSFPNLNHGSGGAATPALTPASQSRRSSQEMYGSYPYPHSSSRRPSYQTNRSMHSRSPDDGYDYDHDGGSDTRMRDRDSSYHATSPTTPKSRGTGSGSGKRGRGGGSAAAAADRAATAAAAAARGATGGDGGDAKPTRTVRVWTLQQSEQLKNLIETCFPGGYRINWVWVASQMGNTFTRKQCKNKWEIMRRRAGTDEEVALLKRGYEEFGPSWSQIQEKYLPERSQGGISIMWGLLQAREEEEERKQQQHPISSSSSARGMSVDHVSPTTGSSTLGPMTPVSPSRSRKESVSGSAGATFRSQTPSHISTSSVASPTGSKKGTGRRPSLTTPPYGASSRHHWPPVE</sequence>
<dbReference type="Gene3D" id="1.10.10.60">
    <property type="entry name" value="Homeodomain-like"/>
    <property type="match status" value="1"/>
</dbReference>
<evidence type="ECO:0000256" key="1">
    <source>
        <dbReference type="SAM" id="MobiDB-lite"/>
    </source>
</evidence>
<feature type="compositionally biased region" description="Low complexity" evidence="1">
    <location>
        <begin position="53"/>
        <end position="63"/>
    </location>
</feature>
<gene>
    <name evidence="3" type="ORF">BGZ97_000718</name>
</gene>
<dbReference type="EMBL" id="JAAAIN010001135">
    <property type="protein sequence ID" value="KAG0306518.1"/>
    <property type="molecule type" value="Genomic_DNA"/>
</dbReference>
<feature type="compositionally biased region" description="Low complexity" evidence="1">
    <location>
        <begin position="263"/>
        <end position="272"/>
    </location>
</feature>
<accession>A0A9P6UJR7</accession>
<feature type="compositionally biased region" description="Low complexity" evidence="1">
    <location>
        <begin position="159"/>
        <end position="181"/>
    </location>
</feature>
<proteinExistence type="predicted"/>
<feature type="domain" description="Myb-like" evidence="2">
    <location>
        <begin position="314"/>
        <end position="370"/>
    </location>
</feature>
<feature type="region of interest" description="Disordered" evidence="1">
    <location>
        <begin position="420"/>
        <end position="525"/>
    </location>
</feature>